<dbReference type="SUPFAM" id="SSF103473">
    <property type="entry name" value="MFS general substrate transporter"/>
    <property type="match status" value="1"/>
</dbReference>
<feature type="transmembrane region" description="Helical" evidence="7">
    <location>
        <begin position="403"/>
        <end position="424"/>
    </location>
</feature>
<evidence type="ECO:0000256" key="1">
    <source>
        <dbReference type="ARBA" id="ARBA00004141"/>
    </source>
</evidence>
<feature type="transmembrane region" description="Helical" evidence="7">
    <location>
        <begin position="369"/>
        <end position="391"/>
    </location>
</feature>
<dbReference type="Pfam" id="PF07690">
    <property type="entry name" value="MFS_1"/>
    <property type="match status" value="1"/>
</dbReference>
<evidence type="ECO:0000256" key="2">
    <source>
        <dbReference type="ARBA" id="ARBA00022448"/>
    </source>
</evidence>
<dbReference type="Gene3D" id="1.20.1250.20">
    <property type="entry name" value="MFS general substrate transporter like domains"/>
    <property type="match status" value="1"/>
</dbReference>
<dbReference type="Proteomes" id="UP000258309">
    <property type="component" value="Unassembled WGS sequence"/>
</dbReference>
<dbReference type="FunFam" id="1.20.1250.20:FF:000065">
    <property type="entry name" value="Putative MFS pantothenate transporter"/>
    <property type="match status" value="1"/>
</dbReference>
<evidence type="ECO:0000256" key="4">
    <source>
        <dbReference type="ARBA" id="ARBA00022989"/>
    </source>
</evidence>
<feature type="transmembrane region" description="Helical" evidence="7">
    <location>
        <begin position="245"/>
        <end position="268"/>
    </location>
</feature>
<evidence type="ECO:0000313" key="8">
    <source>
        <dbReference type="EMBL" id="RFU28599.1"/>
    </source>
</evidence>
<dbReference type="AlphaFoldDB" id="A0A3E2H5F1"/>
<organism evidence="8 9">
    <name type="scientific">Scytalidium lignicola</name>
    <name type="common">Hyphomycete</name>
    <dbReference type="NCBI Taxonomy" id="5539"/>
    <lineage>
        <taxon>Eukaryota</taxon>
        <taxon>Fungi</taxon>
        <taxon>Dikarya</taxon>
        <taxon>Ascomycota</taxon>
        <taxon>Pezizomycotina</taxon>
        <taxon>Leotiomycetes</taxon>
        <taxon>Leotiomycetes incertae sedis</taxon>
        <taxon>Scytalidium</taxon>
    </lineage>
</organism>
<keyword evidence="2" id="KW-0813">Transport</keyword>
<keyword evidence="4 7" id="KW-1133">Transmembrane helix</keyword>
<evidence type="ECO:0008006" key="10">
    <source>
        <dbReference type="Google" id="ProtNLM"/>
    </source>
</evidence>
<dbReference type="PANTHER" id="PTHR43791:SF15">
    <property type="entry name" value="TRANSPORTER SEO1-RELATED"/>
    <property type="match status" value="1"/>
</dbReference>
<feature type="transmembrane region" description="Helical" evidence="7">
    <location>
        <begin position="337"/>
        <end position="357"/>
    </location>
</feature>
<feature type="transmembrane region" description="Helical" evidence="7">
    <location>
        <begin position="280"/>
        <end position="300"/>
    </location>
</feature>
<protein>
    <recommendedName>
        <fullName evidence="10">Major facilitator superfamily (MFS) profile domain-containing protein</fullName>
    </recommendedName>
</protein>
<keyword evidence="9" id="KW-1185">Reference proteome</keyword>
<gene>
    <name evidence="8" type="ORF">B7463_g7737</name>
</gene>
<keyword evidence="3 7" id="KW-0812">Transmembrane</keyword>
<keyword evidence="5 7" id="KW-0472">Membrane</keyword>
<evidence type="ECO:0000256" key="6">
    <source>
        <dbReference type="ARBA" id="ARBA00037968"/>
    </source>
</evidence>
<comment type="similarity">
    <text evidence="6">Belongs to the major facilitator superfamily. Allantoate permease family.</text>
</comment>
<dbReference type="EMBL" id="NCSJ02000157">
    <property type="protein sequence ID" value="RFU28599.1"/>
    <property type="molecule type" value="Genomic_DNA"/>
</dbReference>
<evidence type="ECO:0000256" key="7">
    <source>
        <dbReference type="SAM" id="Phobius"/>
    </source>
</evidence>
<proteinExistence type="inferred from homology"/>
<evidence type="ECO:0000256" key="3">
    <source>
        <dbReference type="ARBA" id="ARBA00022692"/>
    </source>
</evidence>
<dbReference type="PANTHER" id="PTHR43791">
    <property type="entry name" value="PERMEASE-RELATED"/>
    <property type="match status" value="1"/>
</dbReference>
<dbReference type="InterPro" id="IPR011701">
    <property type="entry name" value="MFS"/>
</dbReference>
<comment type="subcellular location">
    <subcellularLocation>
        <location evidence="1">Membrane</location>
        <topology evidence="1">Multi-pass membrane protein</topology>
    </subcellularLocation>
</comment>
<dbReference type="OrthoDB" id="3639251at2759"/>
<feature type="non-terminal residue" evidence="8">
    <location>
        <position position="1"/>
    </location>
</feature>
<feature type="transmembrane region" description="Helical" evidence="7">
    <location>
        <begin position="24"/>
        <end position="42"/>
    </location>
</feature>
<accession>A0A3E2H5F1</accession>
<evidence type="ECO:0000313" key="9">
    <source>
        <dbReference type="Proteomes" id="UP000258309"/>
    </source>
</evidence>
<dbReference type="GO" id="GO:0016020">
    <property type="term" value="C:membrane"/>
    <property type="evidence" value="ECO:0007669"/>
    <property type="project" value="UniProtKB-SubCell"/>
</dbReference>
<dbReference type="InterPro" id="IPR036259">
    <property type="entry name" value="MFS_trans_sf"/>
</dbReference>
<feature type="transmembrane region" description="Helical" evidence="7">
    <location>
        <begin position="125"/>
        <end position="148"/>
    </location>
</feature>
<feature type="transmembrane region" description="Helical" evidence="7">
    <location>
        <begin position="69"/>
        <end position="90"/>
    </location>
</feature>
<name>A0A3E2H5F1_SCYLI</name>
<sequence length="470" mass="53338">MSKLGVRRWYHWYAPEDTPEERRLILKLDLLIIPYAFVIYWVKYIDQTNINNAYVSGMSSDLNFHGNELVQFQTIFVVGNVVGLLPFAYLFPRVPMHWLVPSLDFGWGVFNLLQYRATSYSEIMAYRFMVSIFEASYFPGVHFVLGSWYKSDEISRRGGIFYVGLTLGTLTAGLLQAAASKHLDGVNGLVGFFLWPGTPDKPNRLLLSKTEIALSRSRLERHGAQLKALPFSWDRLRQIFTGWKFYVLVIWDIFFFNTSANTAAFLLWIKSLHRFDTPTINNLGTIAPALGIFYVLFINFSADLFLGRPGAITLACVWNLIGLIILTIWDVPESAKWFAFSTNYAGVAVSSVLYGWANIILRHNVEERALTLILMTAIATSTNAWVPLLVYPTVEAPRFPKGYPYSAANVVCLMLMTQVVRVIYNRTEAKRVASVEETFHRSGEDIGVESSSITRIEGDLKTVEAREIKL</sequence>
<feature type="transmembrane region" description="Helical" evidence="7">
    <location>
        <begin position="160"/>
        <end position="179"/>
    </location>
</feature>
<reference evidence="8 9" key="1">
    <citation type="submission" date="2018-05" db="EMBL/GenBank/DDBJ databases">
        <title>Draft genome sequence of Scytalidium lignicola DSM 105466, a ubiquitous saprotrophic fungus.</title>
        <authorList>
            <person name="Buettner E."/>
            <person name="Gebauer A.M."/>
            <person name="Hofrichter M."/>
            <person name="Liers C."/>
            <person name="Kellner H."/>
        </authorList>
    </citation>
    <scope>NUCLEOTIDE SEQUENCE [LARGE SCALE GENOMIC DNA]</scope>
    <source>
        <strain evidence="8 9">DSM 105466</strain>
    </source>
</reference>
<feature type="non-terminal residue" evidence="8">
    <location>
        <position position="470"/>
    </location>
</feature>
<dbReference type="GO" id="GO:0022857">
    <property type="term" value="F:transmembrane transporter activity"/>
    <property type="evidence" value="ECO:0007669"/>
    <property type="project" value="InterPro"/>
</dbReference>
<dbReference type="OMA" id="PRVPMHI"/>
<feature type="transmembrane region" description="Helical" evidence="7">
    <location>
        <begin position="312"/>
        <end position="331"/>
    </location>
</feature>
<comment type="caution">
    <text evidence="8">The sequence shown here is derived from an EMBL/GenBank/DDBJ whole genome shotgun (WGS) entry which is preliminary data.</text>
</comment>
<evidence type="ECO:0000256" key="5">
    <source>
        <dbReference type="ARBA" id="ARBA00023136"/>
    </source>
</evidence>